<dbReference type="GO" id="GO:0005694">
    <property type="term" value="C:chromosome"/>
    <property type="evidence" value="ECO:0007669"/>
    <property type="project" value="InterPro"/>
</dbReference>
<keyword evidence="3" id="KW-1185">Reference proteome</keyword>
<gene>
    <name evidence="2" type="ORF">SFSGTM_32670</name>
</gene>
<proteinExistence type="predicted"/>
<feature type="domain" description="DNA topoisomerase type IA zn finger" evidence="1">
    <location>
        <begin position="62"/>
        <end position="99"/>
    </location>
</feature>
<protein>
    <recommendedName>
        <fullName evidence="1">DNA topoisomerase type IA zn finger domain-containing protein</fullName>
    </recommendedName>
</protein>
<name>A0A809RKQ6_9PROT</name>
<evidence type="ECO:0000313" key="3">
    <source>
        <dbReference type="Proteomes" id="UP000463939"/>
    </source>
</evidence>
<evidence type="ECO:0000313" key="2">
    <source>
        <dbReference type="EMBL" id="BBP02559.1"/>
    </source>
</evidence>
<evidence type="ECO:0000259" key="1">
    <source>
        <dbReference type="Pfam" id="PF01396"/>
    </source>
</evidence>
<organism evidence="2 3">
    <name type="scientific">Sulfuriferula nivalis</name>
    <dbReference type="NCBI Taxonomy" id="2675298"/>
    <lineage>
        <taxon>Bacteria</taxon>
        <taxon>Pseudomonadati</taxon>
        <taxon>Pseudomonadota</taxon>
        <taxon>Betaproteobacteria</taxon>
        <taxon>Nitrosomonadales</taxon>
        <taxon>Sulfuricellaceae</taxon>
        <taxon>Sulfuriferula</taxon>
    </lineage>
</organism>
<dbReference type="Proteomes" id="UP000463939">
    <property type="component" value="Plasmid SGTM_pl2"/>
</dbReference>
<dbReference type="RefSeq" id="WP_162086451.1">
    <property type="nucleotide sequence ID" value="NZ_AP021883.1"/>
</dbReference>
<dbReference type="InterPro" id="IPR013498">
    <property type="entry name" value="Topo_IA_Znf"/>
</dbReference>
<dbReference type="EMBL" id="AP021883">
    <property type="protein sequence ID" value="BBP02559.1"/>
    <property type="molecule type" value="Genomic_DNA"/>
</dbReference>
<sequence>MSNDKKSKIVHLNVNSATAAYAKRHGAEFKKERGLFFVGDDVPVELEEFIVSEPRIRSHNAVVKCPKCGSQMKLTPTRSGGVFWSCLMFPKCQGARSAEDDDVDSEVKHISDFDVLKTTPQKLNKLDSAKPNNSNDDKMIAAKIAEVASKKLGSVTAVNKWFNTPKLALSGRRSSDLDLTDMAEKKRILQMLLAL</sequence>
<dbReference type="KEGG" id="sniv:SFSGTM_32670"/>
<dbReference type="GO" id="GO:0003677">
    <property type="term" value="F:DNA binding"/>
    <property type="evidence" value="ECO:0007669"/>
    <property type="project" value="InterPro"/>
</dbReference>
<geneLocation type="plasmid" evidence="3">
    <name>sgtm_pl2 dna</name>
</geneLocation>
<dbReference type="Pfam" id="PF01396">
    <property type="entry name" value="Zn_ribbon_Top1"/>
    <property type="match status" value="1"/>
</dbReference>
<keyword evidence="2" id="KW-0614">Plasmid</keyword>
<reference evidence="3" key="1">
    <citation type="submission" date="2019-11" db="EMBL/GenBank/DDBJ databases">
        <title>Isolation and characterization of a novel species in the genus Sulfuriferula.</title>
        <authorList>
            <person name="Mochizuki J."/>
            <person name="Kojima H."/>
            <person name="Fukui M."/>
        </authorList>
    </citation>
    <scope>NUCLEOTIDE SEQUENCE [LARGE SCALE GENOMIC DNA]</scope>
    <source>
        <strain evidence="3">SGTM</strain>
        <plasmid evidence="3">sgtm_pl2 dna</plasmid>
    </source>
</reference>
<dbReference type="GO" id="GO:0006265">
    <property type="term" value="P:DNA topological change"/>
    <property type="evidence" value="ECO:0007669"/>
    <property type="project" value="InterPro"/>
</dbReference>
<dbReference type="AlphaFoldDB" id="A0A809RKQ6"/>
<dbReference type="SUPFAM" id="SSF57783">
    <property type="entry name" value="Zinc beta-ribbon"/>
    <property type="match status" value="1"/>
</dbReference>
<accession>A0A809RKQ6</accession>
<dbReference type="GO" id="GO:0003916">
    <property type="term" value="F:DNA topoisomerase activity"/>
    <property type="evidence" value="ECO:0007669"/>
    <property type="project" value="InterPro"/>
</dbReference>
<dbReference type="Gene3D" id="3.30.65.10">
    <property type="entry name" value="Bacterial Topoisomerase I, domain 1"/>
    <property type="match status" value="1"/>
</dbReference>